<dbReference type="EMBL" id="JAJIRN010000003">
    <property type="protein sequence ID" value="MCV2367884.1"/>
    <property type="molecule type" value="Genomic_DNA"/>
</dbReference>
<dbReference type="Pfam" id="PF02517">
    <property type="entry name" value="Rce1-like"/>
    <property type="match status" value="1"/>
</dbReference>
<dbReference type="Proteomes" id="UP001209701">
    <property type="component" value="Unassembled WGS sequence"/>
</dbReference>
<dbReference type="GO" id="GO:0008237">
    <property type="term" value="F:metallopeptidase activity"/>
    <property type="evidence" value="ECO:0007669"/>
    <property type="project" value="UniProtKB-KW"/>
</dbReference>
<proteinExistence type="predicted"/>
<evidence type="ECO:0000256" key="1">
    <source>
        <dbReference type="SAM" id="Phobius"/>
    </source>
</evidence>
<reference evidence="3 4" key="1">
    <citation type="submission" date="2021-11" db="EMBL/GenBank/DDBJ databases">
        <authorList>
            <person name="Liang Q."/>
            <person name="Mou H."/>
            <person name="Liu Z."/>
        </authorList>
    </citation>
    <scope>NUCLEOTIDE SEQUENCE [LARGE SCALE GENOMIC DNA]</scope>
    <source>
        <strain evidence="3 4">CHU3</strain>
    </source>
</reference>
<gene>
    <name evidence="3" type="ORF">LNV07_07220</name>
</gene>
<keyword evidence="3" id="KW-0482">Metalloprotease</keyword>
<organism evidence="3 4">
    <name type="scientific">Roseateles oligotrophus</name>
    <dbReference type="NCBI Taxonomy" id="1769250"/>
    <lineage>
        <taxon>Bacteria</taxon>
        <taxon>Pseudomonadati</taxon>
        <taxon>Pseudomonadota</taxon>
        <taxon>Betaproteobacteria</taxon>
        <taxon>Burkholderiales</taxon>
        <taxon>Sphaerotilaceae</taxon>
        <taxon>Roseateles</taxon>
    </lineage>
</organism>
<feature type="transmembrane region" description="Helical" evidence="1">
    <location>
        <begin position="121"/>
        <end position="138"/>
    </location>
</feature>
<dbReference type="InterPro" id="IPR052710">
    <property type="entry name" value="CAAX_protease"/>
</dbReference>
<name>A0ABT2YCY4_9BURK</name>
<keyword evidence="3" id="KW-0645">Protease</keyword>
<keyword evidence="3" id="KW-0378">Hydrolase</keyword>
<feature type="transmembrane region" description="Helical" evidence="1">
    <location>
        <begin position="93"/>
        <end position="115"/>
    </location>
</feature>
<dbReference type="PANTHER" id="PTHR36435">
    <property type="entry name" value="SLR1288 PROTEIN"/>
    <property type="match status" value="1"/>
</dbReference>
<protein>
    <submittedName>
        <fullName evidence="3">CPBP family intramembrane metalloprotease</fullName>
    </submittedName>
</protein>
<keyword evidence="1" id="KW-0812">Transmembrane</keyword>
<keyword evidence="1" id="KW-0472">Membrane</keyword>
<sequence length="221" mass="24968">MRHFCTQGLQYFNRYIALVVAALLLYMAMRLLLPLLPNGHLTEFLLCTNSRLTEWDQKVPATILGLLIAVLVSPIIEEYIFRKCLLTALVRKMHWAYAAFISSMLFTAGHSQYIINYFDPGNLLAVWIAGMVYAIIYLKRNSLLDSFLSHASLNIFILIPKEEIFGIHCASIKPLMAFAFAMVLLAGLAILLWKIPKYPSLIPSRKLAAHISKKSAAQQKP</sequence>
<dbReference type="RefSeq" id="WP_263570512.1">
    <property type="nucleotide sequence ID" value="NZ_JAJIRN010000003.1"/>
</dbReference>
<feature type="transmembrane region" description="Helical" evidence="1">
    <location>
        <begin position="59"/>
        <end position="81"/>
    </location>
</feature>
<feature type="transmembrane region" description="Helical" evidence="1">
    <location>
        <begin position="175"/>
        <end position="195"/>
    </location>
</feature>
<comment type="caution">
    <text evidence="3">The sequence shown here is derived from an EMBL/GenBank/DDBJ whole genome shotgun (WGS) entry which is preliminary data.</text>
</comment>
<feature type="transmembrane region" description="Helical" evidence="1">
    <location>
        <begin position="12"/>
        <end position="33"/>
    </location>
</feature>
<evidence type="ECO:0000313" key="4">
    <source>
        <dbReference type="Proteomes" id="UP001209701"/>
    </source>
</evidence>
<keyword evidence="4" id="KW-1185">Reference proteome</keyword>
<accession>A0ABT2YCY4</accession>
<dbReference type="InterPro" id="IPR003675">
    <property type="entry name" value="Rce1/LyrA-like_dom"/>
</dbReference>
<keyword evidence="1" id="KW-1133">Transmembrane helix</keyword>
<dbReference type="PANTHER" id="PTHR36435:SF1">
    <property type="entry name" value="CAAX AMINO TERMINAL PROTEASE FAMILY PROTEIN"/>
    <property type="match status" value="1"/>
</dbReference>
<evidence type="ECO:0000259" key="2">
    <source>
        <dbReference type="Pfam" id="PF02517"/>
    </source>
</evidence>
<feature type="domain" description="CAAX prenyl protease 2/Lysostaphin resistance protein A-like" evidence="2">
    <location>
        <begin position="62"/>
        <end position="156"/>
    </location>
</feature>
<evidence type="ECO:0000313" key="3">
    <source>
        <dbReference type="EMBL" id="MCV2367884.1"/>
    </source>
</evidence>